<dbReference type="AlphaFoldDB" id="A0A846QVN9"/>
<evidence type="ECO:0000313" key="1">
    <source>
        <dbReference type="EMBL" id="NJB69635.1"/>
    </source>
</evidence>
<reference evidence="1 2" key="1">
    <citation type="submission" date="2020-03" db="EMBL/GenBank/DDBJ databases">
        <title>Genomic Encyclopedia of Type Strains, Phase IV (KMG-IV): sequencing the most valuable type-strain genomes for metagenomic binning, comparative biology and taxonomic classification.</title>
        <authorList>
            <person name="Goeker M."/>
        </authorList>
    </citation>
    <scope>NUCLEOTIDE SEQUENCE [LARGE SCALE GENOMIC DNA]</scope>
    <source>
        <strain evidence="1 2">DSM 29762</strain>
    </source>
</reference>
<gene>
    <name evidence="1" type="ORF">GGR42_000097</name>
</gene>
<comment type="caution">
    <text evidence="1">The sequence shown here is derived from an EMBL/GenBank/DDBJ whole genome shotgun (WGS) entry which is preliminary data.</text>
</comment>
<proteinExistence type="predicted"/>
<dbReference type="EMBL" id="JAATJJ010000001">
    <property type="protein sequence ID" value="NJB69635.1"/>
    <property type="molecule type" value="Genomic_DNA"/>
</dbReference>
<protein>
    <submittedName>
        <fullName evidence="1">Uncharacterized protein</fullName>
    </submittedName>
</protein>
<evidence type="ECO:0000313" key="2">
    <source>
        <dbReference type="Proteomes" id="UP000590442"/>
    </source>
</evidence>
<dbReference type="Proteomes" id="UP000590442">
    <property type="component" value="Unassembled WGS sequence"/>
</dbReference>
<keyword evidence="2" id="KW-1185">Reference proteome</keyword>
<dbReference type="RefSeq" id="WP_167959763.1">
    <property type="nucleotide sequence ID" value="NZ_JAATJJ010000001.1"/>
</dbReference>
<organism evidence="1 2">
    <name type="scientific">Saonia flava</name>
    <dbReference type="NCBI Taxonomy" id="523696"/>
    <lineage>
        <taxon>Bacteria</taxon>
        <taxon>Pseudomonadati</taxon>
        <taxon>Bacteroidota</taxon>
        <taxon>Flavobacteriia</taxon>
        <taxon>Flavobacteriales</taxon>
        <taxon>Flavobacteriaceae</taxon>
        <taxon>Saonia</taxon>
    </lineage>
</organism>
<sequence>MTCSNCINDSLLDSFSRPWTIRENDKDEVNKNFNINSETLNHIHSWTDKKDIENKIGFPELFYNIDSVREYRDRFFSHIKESMILGIYLPLSEMDNLIEEFEPQGENMGEIGLRYKLRNREHDNDNGKLLGYDLIGVESGGGFHTFHCHDLHGDLKRDLEIELNDYGLIDNDTKWKELVDYMNDEDKGFEPVPWYFAKIKLIDNE</sequence>
<name>A0A846QVN9_9FLAO</name>
<accession>A0A846QVN9</accession>